<evidence type="ECO:0000313" key="2">
    <source>
        <dbReference type="EMBL" id="MFC4129310.1"/>
    </source>
</evidence>
<dbReference type="EMBL" id="JBHSAY010000003">
    <property type="protein sequence ID" value="MFC4129310.1"/>
    <property type="molecule type" value="Genomic_DNA"/>
</dbReference>
<dbReference type="InterPro" id="IPR046491">
    <property type="entry name" value="DUF6584"/>
</dbReference>
<reference evidence="3" key="1">
    <citation type="journal article" date="2019" name="Int. J. Syst. Evol. Microbiol.">
        <title>The Global Catalogue of Microorganisms (GCM) 10K type strain sequencing project: providing services to taxonomists for standard genome sequencing and annotation.</title>
        <authorList>
            <consortium name="The Broad Institute Genomics Platform"/>
            <consortium name="The Broad Institute Genome Sequencing Center for Infectious Disease"/>
            <person name="Wu L."/>
            <person name="Ma J."/>
        </authorList>
    </citation>
    <scope>NUCLEOTIDE SEQUENCE [LARGE SCALE GENOMIC DNA]</scope>
    <source>
        <strain evidence="3">CGMCC 4.7289</strain>
    </source>
</reference>
<evidence type="ECO:0000313" key="3">
    <source>
        <dbReference type="Proteomes" id="UP001595816"/>
    </source>
</evidence>
<gene>
    <name evidence="2" type="ORF">ACFOZ4_01625</name>
</gene>
<keyword evidence="1" id="KW-0472">Membrane</keyword>
<dbReference type="Pfam" id="PF20225">
    <property type="entry name" value="DUF6584"/>
    <property type="match status" value="1"/>
</dbReference>
<keyword evidence="1" id="KW-1133">Transmembrane helix</keyword>
<organism evidence="2 3">
    <name type="scientific">Hamadaea flava</name>
    <dbReference type="NCBI Taxonomy" id="1742688"/>
    <lineage>
        <taxon>Bacteria</taxon>
        <taxon>Bacillati</taxon>
        <taxon>Actinomycetota</taxon>
        <taxon>Actinomycetes</taxon>
        <taxon>Micromonosporales</taxon>
        <taxon>Micromonosporaceae</taxon>
        <taxon>Hamadaea</taxon>
    </lineage>
</organism>
<dbReference type="RefSeq" id="WP_253759149.1">
    <property type="nucleotide sequence ID" value="NZ_JAMZDZ010000001.1"/>
</dbReference>
<name>A0ABV8LF13_9ACTN</name>
<keyword evidence="1" id="KW-0812">Transmembrane</keyword>
<protein>
    <submittedName>
        <fullName evidence="2">DUF6584 family protein</fullName>
    </submittedName>
</protein>
<proteinExistence type="predicted"/>
<sequence>MPKAPVLDKVAVDLARGHTQPAIQRLSSLVNAYPHDLDLRHRLAAVHRMTGNAVEAGRWDYLNPTAEPAETAAFERAFPSAPRRLAALRWHGTADLAPTEHARRRLVELTEAAAEEFPASIVEPPHRHRFLTVAALIAGAGVVMALAVLGAVTILQIF</sequence>
<comment type="caution">
    <text evidence="2">The sequence shown here is derived from an EMBL/GenBank/DDBJ whole genome shotgun (WGS) entry which is preliminary data.</text>
</comment>
<accession>A0ABV8LF13</accession>
<feature type="transmembrane region" description="Helical" evidence="1">
    <location>
        <begin position="130"/>
        <end position="157"/>
    </location>
</feature>
<keyword evidence="3" id="KW-1185">Reference proteome</keyword>
<evidence type="ECO:0000256" key="1">
    <source>
        <dbReference type="SAM" id="Phobius"/>
    </source>
</evidence>
<dbReference type="Proteomes" id="UP001595816">
    <property type="component" value="Unassembled WGS sequence"/>
</dbReference>